<dbReference type="GO" id="GO:0042594">
    <property type="term" value="P:response to starvation"/>
    <property type="evidence" value="ECO:0007669"/>
    <property type="project" value="TreeGrafter"/>
</dbReference>
<accession>A0A7L3R6U5</accession>
<dbReference type="GO" id="GO:0031769">
    <property type="term" value="F:glucagon receptor binding"/>
    <property type="evidence" value="ECO:0007669"/>
    <property type="project" value="TreeGrafter"/>
</dbReference>
<evidence type="ECO:0000256" key="5">
    <source>
        <dbReference type="ARBA" id="ARBA00022525"/>
    </source>
</evidence>
<dbReference type="GO" id="GO:0009749">
    <property type="term" value="P:response to glucose"/>
    <property type="evidence" value="ECO:0007669"/>
    <property type="project" value="InterPro"/>
</dbReference>
<dbReference type="Pfam" id="PF00123">
    <property type="entry name" value="Hormone_2"/>
    <property type="match status" value="1"/>
</dbReference>
<feature type="compositionally biased region" description="Basic and acidic residues" evidence="8">
    <location>
        <begin position="40"/>
        <end position="63"/>
    </location>
</feature>
<dbReference type="GO" id="GO:0005615">
    <property type="term" value="C:extracellular space"/>
    <property type="evidence" value="ECO:0007669"/>
    <property type="project" value="TreeGrafter"/>
</dbReference>
<dbReference type="GO" id="GO:0050796">
    <property type="term" value="P:regulation of insulin secretion"/>
    <property type="evidence" value="ECO:0007669"/>
    <property type="project" value="InterPro"/>
</dbReference>
<evidence type="ECO:0000256" key="2">
    <source>
        <dbReference type="ARBA" id="ARBA00004613"/>
    </source>
</evidence>
<gene>
    <name evidence="10" type="primary">Gip</name>
    <name evidence="10" type="ORF">CETCET_R13036</name>
</gene>
<evidence type="ECO:0000313" key="11">
    <source>
        <dbReference type="Proteomes" id="UP000524451"/>
    </source>
</evidence>
<evidence type="ECO:0000256" key="6">
    <source>
        <dbReference type="ARBA" id="ARBA00022702"/>
    </source>
</evidence>
<dbReference type="EMBL" id="VZUI01092417">
    <property type="protein sequence ID" value="NXV09681.1"/>
    <property type="molecule type" value="Genomic_DNA"/>
</dbReference>
<keyword evidence="5" id="KW-0964">Secreted</keyword>
<comment type="similarity">
    <text evidence="3">Belongs to the glucagon family.</text>
</comment>
<keyword evidence="6" id="KW-0372">Hormone</keyword>
<dbReference type="Gene3D" id="6.10.250.590">
    <property type="match status" value="1"/>
</dbReference>
<comment type="subcellular location">
    <subcellularLocation>
        <location evidence="2">Secreted</location>
    </subcellularLocation>
</comment>
<evidence type="ECO:0000256" key="4">
    <source>
        <dbReference type="ARBA" id="ARBA00013490"/>
    </source>
</evidence>
<dbReference type="PANTHER" id="PTHR15211">
    <property type="entry name" value="GLUCOSE-DEPENDENT INSULINOTROPIC POLYPEPTIDE"/>
    <property type="match status" value="1"/>
</dbReference>
<evidence type="ECO:0000256" key="1">
    <source>
        <dbReference type="ARBA" id="ARBA00002766"/>
    </source>
</evidence>
<reference evidence="10 11" key="1">
    <citation type="submission" date="2019-09" db="EMBL/GenBank/DDBJ databases">
        <title>Bird 10,000 Genomes (B10K) Project - Family phase.</title>
        <authorList>
            <person name="Zhang G."/>
        </authorList>
    </citation>
    <scope>NUCLEOTIDE SEQUENCE [LARGE SCALE GENOMIC DNA]</scope>
    <source>
        <strain evidence="10">OUT-0056</strain>
        <tissue evidence="10">Blood</tissue>
    </source>
</reference>
<evidence type="ECO:0000313" key="10">
    <source>
        <dbReference type="EMBL" id="NXV09681.1"/>
    </source>
</evidence>
<comment type="function">
    <text evidence="1">Potent stimulator of insulin secretion and relatively poor inhibitor of gastric acid secretion.</text>
</comment>
<feature type="region of interest" description="Disordered" evidence="8">
    <location>
        <begin position="40"/>
        <end position="70"/>
    </location>
</feature>
<comment type="caution">
    <text evidence="10">The sequence shown here is derived from an EMBL/GenBank/DDBJ whole genome shotgun (WGS) entry which is preliminary data.</text>
</comment>
<feature type="non-terminal residue" evidence="10">
    <location>
        <position position="1"/>
    </location>
</feature>
<name>A0A7L3R6U5_9SYLV</name>
<dbReference type="InterPro" id="IPR000532">
    <property type="entry name" value="Glucagon_GIP_secretin_VIP"/>
</dbReference>
<evidence type="ECO:0000259" key="9">
    <source>
        <dbReference type="Pfam" id="PF00123"/>
    </source>
</evidence>
<dbReference type="Proteomes" id="UP000524451">
    <property type="component" value="Unassembled WGS sequence"/>
</dbReference>
<evidence type="ECO:0000256" key="8">
    <source>
        <dbReference type="SAM" id="MobiDB-lite"/>
    </source>
</evidence>
<dbReference type="AlphaFoldDB" id="A0A7L3R6U5"/>
<evidence type="ECO:0000256" key="7">
    <source>
        <dbReference type="ARBA" id="ARBA00031537"/>
    </source>
</evidence>
<feature type="domain" description="Glucagon / GIP / secretin / VIP family" evidence="9">
    <location>
        <begin position="7"/>
        <end position="35"/>
    </location>
</feature>
<dbReference type="InterPro" id="IPR039078">
    <property type="entry name" value="GIP"/>
</dbReference>
<evidence type="ECO:0000256" key="3">
    <source>
        <dbReference type="ARBA" id="ARBA00008369"/>
    </source>
</evidence>
<dbReference type="GO" id="GO:0042304">
    <property type="term" value="P:regulation of fatty acid biosynthetic process"/>
    <property type="evidence" value="ECO:0007669"/>
    <property type="project" value="InterPro"/>
</dbReference>
<proteinExistence type="inferred from homology"/>
<dbReference type="GO" id="GO:0005179">
    <property type="term" value="F:hormone activity"/>
    <property type="evidence" value="ECO:0007669"/>
    <property type="project" value="UniProtKB-KW"/>
</dbReference>
<feature type="non-terminal residue" evidence="10">
    <location>
        <position position="117"/>
    </location>
</feature>
<protein>
    <recommendedName>
        <fullName evidence="4">Gastric inhibitory polypeptide</fullName>
    </recommendedName>
    <alternativeName>
        <fullName evidence="7">Glucose-dependent insulinotropic polypeptide</fullName>
    </alternativeName>
</protein>
<keyword evidence="11" id="KW-1185">Reference proteome</keyword>
<dbReference type="PANTHER" id="PTHR15211:SF0">
    <property type="entry name" value="GASTRIC INHIBITORY POLYPEPTIDE"/>
    <property type="match status" value="1"/>
</dbReference>
<organism evidence="10 11">
    <name type="scientific">Cettia cetti</name>
    <dbReference type="NCBI Taxonomy" id="68486"/>
    <lineage>
        <taxon>Eukaryota</taxon>
        <taxon>Metazoa</taxon>
        <taxon>Chordata</taxon>
        <taxon>Craniata</taxon>
        <taxon>Vertebrata</taxon>
        <taxon>Euteleostomi</taxon>
        <taxon>Archelosauria</taxon>
        <taxon>Archosauria</taxon>
        <taxon>Dinosauria</taxon>
        <taxon>Saurischia</taxon>
        <taxon>Theropoda</taxon>
        <taxon>Coelurosauria</taxon>
        <taxon>Aves</taxon>
        <taxon>Neognathae</taxon>
        <taxon>Neoaves</taxon>
        <taxon>Telluraves</taxon>
        <taxon>Australaves</taxon>
        <taxon>Passeriformes</taxon>
        <taxon>Sylvioidea</taxon>
        <taxon>Sylviidae</taxon>
        <taxon>Acrocephalinae</taxon>
        <taxon>Cettia</taxon>
    </lineage>
</organism>
<sequence length="117" mass="13450">AVPVQRRYSEATLASDYSRTMDHVLKKNFVEWLLARREKKSHDISEPLKREAEPQKSAEEPKFGDLGTRGAKDVPGWFGKIREQPSFPALEGSKGLREFLEQEFLLWVMSGELCRVT</sequence>